<dbReference type="InParanoid" id="E4UVU0"/>
<dbReference type="AlphaFoldDB" id="E4UVU0"/>
<dbReference type="STRING" id="535722.E4UVU0"/>
<name>E4UVU0_ARTGP</name>
<evidence type="ECO:0000313" key="4">
    <source>
        <dbReference type="Proteomes" id="UP000002669"/>
    </source>
</evidence>
<dbReference type="GeneID" id="10028104"/>
<keyword evidence="4" id="KW-1185">Reference proteome</keyword>
<dbReference type="OrthoDB" id="4991875at2759"/>
<dbReference type="eggNOG" id="ENOG502SWWX">
    <property type="taxonomic scope" value="Eukaryota"/>
</dbReference>
<keyword evidence="2" id="KW-0732">Signal</keyword>
<evidence type="ECO:0000256" key="1">
    <source>
        <dbReference type="SAM" id="MobiDB-lite"/>
    </source>
</evidence>
<reference evidence="4" key="1">
    <citation type="journal article" date="2012" name="MBio">
        <title>Comparative genome analysis of Trichophyton rubrum and related dermatophytes reveals candidate genes involved in infection.</title>
        <authorList>
            <person name="Martinez D.A."/>
            <person name="Oliver B.G."/>
            <person name="Graeser Y."/>
            <person name="Goldberg J.M."/>
            <person name="Li W."/>
            <person name="Martinez-Rossi N.M."/>
            <person name="Monod M."/>
            <person name="Shelest E."/>
            <person name="Barton R.C."/>
            <person name="Birch E."/>
            <person name="Brakhage A.A."/>
            <person name="Chen Z."/>
            <person name="Gurr S.J."/>
            <person name="Heiman D."/>
            <person name="Heitman J."/>
            <person name="Kosti I."/>
            <person name="Rossi A."/>
            <person name="Saif S."/>
            <person name="Samalova M."/>
            <person name="Saunders C.W."/>
            <person name="Shea T."/>
            <person name="Summerbell R.C."/>
            <person name="Xu J."/>
            <person name="Young S."/>
            <person name="Zeng Q."/>
            <person name="Birren B.W."/>
            <person name="Cuomo C.A."/>
            <person name="White T.C."/>
        </authorList>
    </citation>
    <scope>NUCLEOTIDE SEQUENCE [LARGE SCALE GENOMIC DNA]</scope>
    <source>
        <strain evidence="4">ATCC MYA-4604 / CBS 118893</strain>
    </source>
</reference>
<proteinExistence type="predicted"/>
<gene>
    <name evidence="3" type="ORF">MGYG_05413</name>
</gene>
<protein>
    <recommendedName>
        <fullName evidence="5">GPI anchored cell wall protein</fullName>
    </recommendedName>
</protein>
<dbReference type="Proteomes" id="UP000002669">
    <property type="component" value="Unassembled WGS sequence"/>
</dbReference>
<dbReference type="HOGENOM" id="CLU_1300473_0_0_1"/>
<organism evidence="4">
    <name type="scientific">Arthroderma gypseum (strain ATCC MYA-4604 / CBS 118893)</name>
    <name type="common">Microsporum gypseum</name>
    <dbReference type="NCBI Taxonomy" id="535722"/>
    <lineage>
        <taxon>Eukaryota</taxon>
        <taxon>Fungi</taxon>
        <taxon>Dikarya</taxon>
        <taxon>Ascomycota</taxon>
        <taxon>Pezizomycotina</taxon>
        <taxon>Eurotiomycetes</taxon>
        <taxon>Eurotiomycetidae</taxon>
        <taxon>Onygenales</taxon>
        <taxon>Arthrodermataceae</taxon>
        <taxon>Nannizzia</taxon>
    </lineage>
</organism>
<sequence>MMLKSVLLAALAHLGLAAAAASSVPASTTQSGSPSPTIQMFFAGTARPTEGGPVSLLVDASVVEVKAPLTTVAVCINYISRHQCEESMRQTFTLGGTTLLEYNEINTEGSAPGTIRGACTIKEAATCSVSLSTSIGSFSTNIVETTTYAASEVTFVPVTITAGAEKLSSATNQPSSTGKPNSGPKATGMPNLALLGGAAAVGAALVL</sequence>
<dbReference type="RefSeq" id="XP_003172828.1">
    <property type="nucleotide sequence ID" value="XM_003172780.1"/>
</dbReference>
<dbReference type="OMA" id="RHSCEAD"/>
<accession>E4UVU0</accession>
<feature type="compositionally biased region" description="Polar residues" evidence="1">
    <location>
        <begin position="168"/>
        <end position="180"/>
    </location>
</feature>
<feature type="signal peptide" evidence="2">
    <location>
        <begin position="1"/>
        <end position="17"/>
    </location>
</feature>
<dbReference type="VEuPathDB" id="FungiDB:MGYG_05413"/>
<feature type="region of interest" description="Disordered" evidence="1">
    <location>
        <begin position="167"/>
        <end position="188"/>
    </location>
</feature>
<evidence type="ECO:0008006" key="5">
    <source>
        <dbReference type="Google" id="ProtNLM"/>
    </source>
</evidence>
<evidence type="ECO:0000313" key="3">
    <source>
        <dbReference type="EMBL" id="EFR02417.1"/>
    </source>
</evidence>
<evidence type="ECO:0000256" key="2">
    <source>
        <dbReference type="SAM" id="SignalP"/>
    </source>
</evidence>
<feature type="chain" id="PRO_5003190774" description="GPI anchored cell wall protein" evidence="2">
    <location>
        <begin position="18"/>
        <end position="207"/>
    </location>
</feature>
<dbReference type="EMBL" id="DS989825">
    <property type="protein sequence ID" value="EFR02417.1"/>
    <property type="molecule type" value="Genomic_DNA"/>
</dbReference>